<dbReference type="Proteomes" id="UP001596545">
    <property type="component" value="Unassembled WGS sequence"/>
</dbReference>
<protein>
    <submittedName>
        <fullName evidence="3">HalOD1 output domain-containing protein</fullName>
    </submittedName>
</protein>
<dbReference type="Pfam" id="PF18545">
    <property type="entry name" value="HalOD1"/>
    <property type="match status" value="1"/>
</dbReference>
<evidence type="ECO:0000256" key="1">
    <source>
        <dbReference type="SAM" id="MobiDB-lite"/>
    </source>
</evidence>
<name>A0ABD6AHS8_9EURY</name>
<proteinExistence type="predicted"/>
<evidence type="ECO:0000259" key="2">
    <source>
        <dbReference type="Pfam" id="PF18545"/>
    </source>
</evidence>
<dbReference type="InterPro" id="IPR040624">
    <property type="entry name" value="HalOD1"/>
</dbReference>
<organism evidence="3 4">
    <name type="scientific">Halorubrum rutilum</name>
    <dbReference type="NCBI Taxonomy" id="1364933"/>
    <lineage>
        <taxon>Archaea</taxon>
        <taxon>Methanobacteriati</taxon>
        <taxon>Methanobacteriota</taxon>
        <taxon>Stenosarchaea group</taxon>
        <taxon>Halobacteria</taxon>
        <taxon>Halobacteriales</taxon>
        <taxon>Haloferacaceae</taxon>
        <taxon>Halorubrum</taxon>
    </lineage>
</organism>
<sequence>MSSVPTGASDAGPLRGAVRVAHGRDDRSPSRAVVEAIADLAGVEPTALADEADIVLYDHVDPDALDSLVGGGPDADVSLSFSVAEYDVRVDRDEVVARPAE</sequence>
<feature type="domain" description="Halobacterial output" evidence="2">
    <location>
        <begin position="25"/>
        <end position="96"/>
    </location>
</feature>
<keyword evidence="4" id="KW-1185">Reference proteome</keyword>
<dbReference type="EMBL" id="JBHTBL010000001">
    <property type="protein sequence ID" value="MFC7323133.1"/>
    <property type="molecule type" value="Genomic_DNA"/>
</dbReference>
<dbReference type="RefSeq" id="WP_256407239.1">
    <property type="nucleotide sequence ID" value="NZ_JANHDN010000001.1"/>
</dbReference>
<reference evidence="3 4" key="1">
    <citation type="journal article" date="2019" name="Int. J. Syst. Evol. Microbiol.">
        <title>The Global Catalogue of Microorganisms (GCM) 10K type strain sequencing project: providing services to taxonomists for standard genome sequencing and annotation.</title>
        <authorList>
            <consortium name="The Broad Institute Genomics Platform"/>
            <consortium name="The Broad Institute Genome Sequencing Center for Infectious Disease"/>
            <person name="Wu L."/>
            <person name="Ma J."/>
        </authorList>
    </citation>
    <scope>NUCLEOTIDE SEQUENCE [LARGE SCALE GENOMIC DNA]</scope>
    <source>
        <strain evidence="3 4">CGMCC 1.12554</strain>
    </source>
</reference>
<feature type="region of interest" description="Disordered" evidence="1">
    <location>
        <begin position="1"/>
        <end position="28"/>
    </location>
</feature>
<evidence type="ECO:0000313" key="4">
    <source>
        <dbReference type="Proteomes" id="UP001596545"/>
    </source>
</evidence>
<comment type="caution">
    <text evidence="3">The sequence shown here is derived from an EMBL/GenBank/DDBJ whole genome shotgun (WGS) entry which is preliminary data.</text>
</comment>
<gene>
    <name evidence="3" type="ORF">ACFQMF_00920</name>
</gene>
<evidence type="ECO:0000313" key="3">
    <source>
        <dbReference type="EMBL" id="MFC7323133.1"/>
    </source>
</evidence>
<dbReference type="AlphaFoldDB" id="A0ABD6AHS8"/>
<accession>A0ABD6AHS8</accession>